<dbReference type="EMBL" id="NNAY01002169">
    <property type="protein sequence ID" value="OXU21884.1"/>
    <property type="molecule type" value="Genomic_DNA"/>
</dbReference>
<comment type="caution">
    <text evidence="1">The sequence shown here is derived from an EMBL/GenBank/DDBJ whole genome shotgun (WGS) entry which is preliminary data.</text>
</comment>
<evidence type="ECO:0000313" key="2">
    <source>
        <dbReference type="Proteomes" id="UP000215335"/>
    </source>
</evidence>
<evidence type="ECO:0008006" key="3">
    <source>
        <dbReference type="Google" id="ProtNLM"/>
    </source>
</evidence>
<sequence length="201" mass="22921">MVKTRRKNYISYRDDSGEPKVPVHLKSKKTSPKVTSSINLLDFSTEILTKITCHLSFDSLRNFRLACRRLNDIGIAVLIQRSSTIIKKYGELVKFSPSNVNPDVDACCVLQYLCLLEKDMKNHGNTAKIFFPIMILDKATELLSLMSRKNVEDLSLKEEQAKILVQLIHKKRCNDYNSTLAPSQNSKSYTKVNKHAPITYP</sequence>
<gene>
    <name evidence="1" type="ORF">TSAR_008403</name>
</gene>
<reference evidence="1 2" key="1">
    <citation type="journal article" date="2017" name="Curr. Biol.">
        <title>The Evolution of Venom by Co-option of Single-Copy Genes.</title>
        <authorList>
            <person name="Martinson E.O."/>
            <person name="Mrinalini"/>
            <person name="Kelkar Y.D."/>
            <person name="Chang C.H."/>
            <person name="Werren J.H."/>
        </authorList>
    </citation>
    <scope>NUCLEOTIDE SEQUENCE [LARGE SCALE GENOMIC DNA]</scope>
    <source>
        <strain evidence="1 2">Alberta</strain>
        <tissue evidence="1">Whole body</tissue>
    </source>
</reference>
<name>A0A232EU73_9HYME</name>
<protein>
    <recommendedName>
        <fullName evidence="3">F-box domain-containing protein</fullName>
    </recommendedName>
</protein>
<proteinExistence type="predicted"/>
<dbReference type="Proteomes" id="UP000215335">
    <property type="component" value="Unassembled WGS sequence"/>
</dbReference>
<evidence type="ECO:0000313" key="1">
    <source>
        <dbReference type="EMBL" id="OXU21884.1"/>
    </source>
</evidence>
<keyword evidence="2" id="KW-1185">Reference proteome</keyword>
<dbReference type="AlphaFoldDB" id="A0A232EU73"/>
<organism evidence="1 2">
    <name type="scientific">Trichomalopsis sarcophagae</name>
    <dbReference type="NCBI Taxonomy" id="543379"/>
    <lineage>
        <taxon>Eukaryota</taxon>
        <taxon>Metazoa</taxon>
        <taxon>Ecdysozoa</taxon>
        <taxon>Arthropoda</taxon>
        <taxon>Hexapoda</taxon>
        <taxon>Insecta</taxon>
        <taxon>Pterygota</taxon>
        <taxon>Neoptera</taxon>
        <taxon>Endopterygota</taxon>
        <taxon>Hymenoptera</taxon>
        <taxon>Apocrita</taxon>
        <taxon>Proctotrupomorpha</taxon>
        <taxon>Chalcidoidea</taxon>
        <taxon>Pteromalidae</taxon>
        <taxon>Pteromalinae</taxon>
        <taxon>Trichomalopsis</taxon>
    </lineage>
</organism>
<accession>A0A232EU73</accession>